<evidence type="ECO:0000256" key="2">
    <source>
        <dbReference type="ARBA" id="ARBA00007469"/>
    </source>
</evidence>
<evidence type="ECO:0000256" key="5">
    <source>
        <dbReference type="ARBA" id="ARBA00022729"/>
    </source>
</evidence>
<proteinExistence type="inferred from homology"/>
<dbReference type="GO" id="GO:0016787">
    <property type="term" value="F:hydrolase activity"/>
    <property type="evidence" value="ECO:0007669"/>
    <property type="project" value="UniProtKB-KW"/>
</dbReference>
<comment type="similarity">
    <text evidence="2 12">Belongs to the RNase T2 family.</text>
</comment>
<organism evidence="13">
    <name type="scientific">Solanum peruvianum</name>
    <name type="common">Peruvian tomato</name>
    <name type="synonym">Lycopersicon peruvianum</name>
    <dbReference type="NCBI Taxonomy" id="4082"/>
    <lineage>
        <taxon>Eukaryota</taxon>
        <taxon>Viridiplantae</taxon>
        <taxon>Streptophyta</taxon>
        <taxon>Embryophyta</taxon>
        <taxon>Tracheophyta</taxon>
        <taxon>Spermatophyta</taxon>
        <taxon>Magnoliopsida</taxon>
        <taxon>eudicotyledons</taxon>
        <taxon>Gunneridae</taxon>
        <taxon>Pentapetalae</taxon>
        <taxon>asterids</taxon>
        <taxon>lamiids</taxon>
        <taxon>Solanales</taxon>
        <taxon>Solanaceae</taxon>
        <taxon>Solanoideae</taxon>
        <taxon>Solaneae</taxon>
        <taxon>Solanum</taxon>
        <taxon>Solanum subgen. Lycopersicon</taxon>
    </lineage>
</organism>
<evidence type="ECO:0000256" key="7">
    <source>
        <dbReference type="ARBA" id="ARBA00022801"/>
    </source>
</evidence>
<evidence type="ECO:0000256" key="3">
    <source>
        <dbReference type="ARBA" id="ARBA00022525"/>
    </source>
</evidence>
<dbReference type="InterPro" id="IPR033130">
    <property type="entry name" value="RNase_T2_His_AS_2"/>
</dbReference>
<evidence type="ECO:0000256" key="9">
    <source>
        <dbReference type="ARBA" id="ARBA00023180"/>
    </source>
</evidence>
<evidence type="ECO:0000256" key="10">
    <source>
        <dbReference type="ARBA" id="ARBA00023239"/>
    </source>
</evidence>
<dbReference type="SUPFAM" id="SSF55895">
    <property type="entry name" value="Ribonuclease Rh-like"/>
    <property type="match status" value="1"/>
</dbReference>
<comment type="subcellular location">
    <subcellularLocation>
        <location evidence="1">Secreted</location>
        <location evidence="1">Extracellular space</location>
    </subcellularLocation>
</comment>
<name>Q40236_SOLPE</name>
<dbReference type="GO" id="GO:0003723">
    <property type="term" value="F:RNA binding"/>
    <property type="evidence" value="ECO:0007669"/>
    <property type="project" value="InterPro"/>
</dbReference>
<dbReference type="GO" id="GO:0033897">
    <property type="term" value="F:ribonuclease T2 activity"/>
    <property type="evidence" value="ECO:0007669"/>
    <property type="project" value="InterPro"/>
</dbReference>
<dbReference type="GO" id="GO:0006401">
    <property type="term" value="P:RNA catabolic process"/>
    <property type="evidence" value="ECO:0007669"/>
    <property type="project" value="TreeGrafter"/>
</dbReference>
<keyword evidence="4" id="KW-0540">Nuclease</keyword>
<dbReference type="EMBL" id="U28795">
    <property type="protein sequence ID" value="AAA77039.1"/>
    <property type="molecule type" value="Genomic_DNA"/>
</dbReference>
<keyword evidence="7" id="KW-0378">Hydrolase</keyword>
<keyword evidence="9" id="KW-0325">Glycoprotein</keyword>
<dbReference type="Pfam" id="PF00445">
    <property type="entry name" value="Ribonuclease_T2"/>
    <property type="match status" value="1"/>
</dbReference>
<evidence type="ECO:0000256" key="6">
    <source>
        <dbReference type="ARBA" id="ARBA00022759"/>
    </source>
</evidence>
<evidence type="ECO:0000256" key="12">
    <source>
        <dbReference type="RuleBase" id="RU004328"/>
    </source>
</evidence>
<evidence type="ECO:0000256" key="1">
    <source>
        <dbReference type="ARBA" id="ARBA00004239"/>
    </source>
</evidence>
<dbReference type="PROSITE" id="PS00531">
    <property type="entry name" value="RNASE_T2_2"/>
    <property type="match status" value="1"/>
</dbReference>
<keyword evidence="3" id="KW-0964">Secreted</keyword>
<feature type="active site" evidence="11">
    <location>
        <position position="52"/>
    </location>
</feature>
<dbReference type="InterPro" id="IPR033697">
    <property type="entry name" value="Ribonuclease_T2_eukaryotic"/>
</dbReference>
<reference evidence="13" key="1">
    <citation type="submission" date="1995-06" db="EMBL/GenBank/DDBJ databases">
        <title>5' Flanking sequences of two S alleles in Lycopersicon peruvianum are highly heterologous but contain short blocks of homologous sequences.</title>
        <authorList>
            <person name="Chung I.-K."/>
            <person name="Lee S.Y."/>
            <person name="Masamichi T."/>
            <person name="Nam H.G."/>
        </authorList>
    </citation>
    <scope>NUCLEOTIDE SEQUENCE</scope>
</reference>
<accession>Q40236</accession>
<dbReference type="GO" id="GO:0005576">
    <property type="term" value="C:extracellular region"/>
    <property type="evidence" value="ECO:0007669"/>
    <property type="project" value="UniProtKB-SubCell"/>
</dbReference>
<sequence>MFRPQIIGFFIMLCAFYHVYGTFDQLQLVLRWPTSFCNGKNCKRTPKDFTIHGLWPDSEAGELNFCNPRASYTIVRHGTFEKRNKHWPDLMRSKDNSMDNQEFWKHEYIKHGSCCTDLFNETQYFDLALVLKDRFDLLTTFRIHGIVPRSSHTVDKIKKTIRSVTGVLPNLSCTKNMDLLEIGICFNREASKMIDCTRPKTCNPGEDNLIGFP</sequence>
<evidence type="ECO:0000313" key="13">
    <source>
        <dbReference type="EMBL" id="AAA77039.1"/>
    </source>
</evidence>
<evidence type="ECO:0000256" key="11">
    <source>
        <dbReference type="PIRSR" id="PIRSR633697-1"/>
    </source>
</evidence>
<feature type="active site" evidence="11">
    <location>
        <position position="107"/>
    </location>
</feature>
<dbReference type="AlphaFoldDB" id="Q40236"/>
<dbReference type="InterPro" id="IPR036430">
    <property type="entry name" value="RNase_T2-like_sf"/>
</dbReference>
<dbReference type="PANTHER" id="PTHR11240">
    <property type="entry name" value="RIBONUCLEASE T2"/>
    <property type="match status" value="1"/>
</dbReference>
<dbReference type="Gene3D" id="3.90.730.10">
    <property type="entry name" value="Ribonuclease T2-like"/>
    <property type="match status" value="1"/>
</dbReference>
<evidence type="ECO:0000256" key="8">
    <source>
        <dbReference type="ARBA" id="ARBA00023157"/>
    </source>
</evidence>
<dbReference type="InterPro" id="IPR001568">
    <property type="entry name" value="RNase_T2-like"/>
</dbReference>
<dbReference type="CDD" id="cd01061">
    <property type="entry name" value="RNase_T2_euk"/>
    <property type="match status" value="1"/>
</dbReference>
<gene>
    <name evidence="13" type="primary">s11</name>
</gene>
<keyword evidence="8" id="KW-1015">Disulfide bond</keyword>
<protein>
    <submittedName>
        <fullName evidence="13">Ribonuclease</fullName>
    </submittedName>
</protein>
<keyword evidence="10" id="KW-0456">Lyase</keyword>
<dbReference type="PANTHER" id="PTHR11240:SF81">
    <property type="entry name" value="RIBONUCLEASE S-2"/>
    <property type="match status" value="1"/>
</dbReference>
<dbReference type="InterPro" id="IPR018188">
    <property type="entry name" value="RNase_T2_His_AS_1"/>
</dbReference>
<keyword evidence="6" id="KW-0255">Endonuclease</keyword>
<evidence type="ECO:0000256" key="4">
    <source>
        <dbReference type="ARBA" id="ARBA00022722"/>
    </source>
</evidence>
<dbReference type="PROSITE" id="PS00530">
    <property type="entry name" value="RNASE_T2_1"/>
    <property type="match status" value="1"/>
</dbReference>
<keyword evidence="5" id="KW-0732">Signal</keyword>
<feature type="active site" evidence="11">
    <location>
        <position position="111"/>
    </location>
</feature>